<evidence type="ECO:0000256" key="1">
    <source>
        <dbReference type="SAM" id="Phobius"/>
    </source>
</evidence>
<dbReference type="GO" id="GO:0043190">
    <property type="term" value="C:ATP-binding cassette (ABC) transporter complex"/>
    <property type="evidence" value="ECO:0007669"/>
    <property type="project" value="InterPro"/>
</dbReference>
<dbReference type="InterPro" id="IPR030802">
    <property type="entry name" value="Permease_MalE"/>
</dbReference>
<keyword evidence="1" id="KW-0472">Membrane</keyword>
<proteinExistence type="predicted"/>
<evidence type="ECO:0008006" key="3">
    <source>
        <dbReference type="Google" id="ProtNLM"/>
    </source>
</evidence>
<dbReference type="PANTHER" id="PTHR30188:SF4">
    <property type="entry name" value="PROTEIN TRIGALACTOSYLDIACYLGLYCEROL 1, CHLOROPLASTIC"/>
    <property type="match status" value="1"/>
</dbReference>
<accession>A0A173FZV2</accession>
<feature type="transmembrane region" description="Helical" evidence="1">
    <location>
        <begin position="132"/>
        <end position="158"/>
    </location>
</feature>
<dbReference type="Pfam" id="PF02405">
    <property type="entry name" value="MlaE"/>
    <property type="match status" value="1"/>
</dbReference>
<dbReference type="GeneID" id="27983112"/>
<keyword evidence="1" id="KW-1133">Transmembrane helix</keyword>
<reference evidence="2" key="1">
    <citation type="submission" date="2015-11" db="EMBL/GenBank/DDBJ databases">
        <authorList>
            <person name="Zhang Y."/>
            <person name="Guo Z."/>
        </authorList>
    </citation>
    <scope>NUCLEOTIDE SEQUENCE</scope>
</reference>
<evidence type="ECO:0000313" key="2">
    <source>
        <dbReference type="EMBL" id="ANH09554.1"/>
    </source>
</evidence>
<gene>
    <name evidence="2" type="primary">orf63</name>
</gene>
<dbReference type="PANTHER" id="PTHR30188">
    <property type="entry name" value="ABC TRANSPORTER PERMEASE PROTEIN-RELATED"/>
    <property type="match status" value="1"/>
</dbReference>
<sequence>MRKKILLKVLEQLVIIGPESLNISMITACFVSFIFTLQIVKELLYLHVPNFIGSLLTLTFIRELSPVLTSIIVIGRVCSSFTAELATMAVTDQLNALFLLKINPILYLVLPKVYASLIALPVLNILSFSTSLVSSSFLCFLLYDISPVIFFNSVFLVLSRKDILKSSIKVIVFALLSSFISCSFGLMANGGAKGVGKATTLSVVVCLLAIFFADFLLSYIMFYSFESSIENL</sequence>
<protein>
    <recommendedName>
        <fullName evidence="3">ABC transporter permease</fullName>
    </recommendedName>
</protein>
<keyword evidence="2" id="KW-0934">Plastid</keyword>
<dbReference type="RefSeq" id="YP_009257471.1">
    <property type="nucleotide sequence ID" value="NC_030338.1"/>
</dbReference>
<dbReference type="AlphaFoldDB" id="A0A173FZV2"/>
<dbReference type="GO" id="GO:0005548">
    <property type="term" value="F:phospholipid transporter activity"/>
    <property type="evidence" value="ECO:0007669"/>
    <property type="project" value="TreeGrafter"/>
</dbReference>
<dbReference type="EMBL" id="KU053957">
    <property type="protein sequence ID" value="ANH09554.1"/>
    <property type="molecule type" value="Genomic_DNA"/>
</dbReference>
<name>A0A173FZV2_GASCM</name>
<feature type="transmembrane region" description="Helical" evidence="1">
    <location>
        <begin position="170"/>
        <end position="188"/>
    </location>
</feature>
<keyword evidence="1" id="KW-0812">Transmembrane</keyword>
<reference evidence="2" key="2">
    <citation type="submission" date="2016-06" db="EMBL/GenBank/DDBJ databases">
        <title>Genomic and phylogenetic analysis of Gastroclonium compressum supports its reinstatement to Coeloseira (Champiaceae, Rhodophyta).</title>
        <authorList>
            <person name="Kilpatrick Z."/>
            <person name="Hughey J.R."/>
        </authorList>
    </citation>
    <scope>NUCLEOTIDE SEQUENCE</scope>
</reference>
<feature type="transmembrane region" description="Helical" evidence="1">
    <location>
        <begin position="21"/>
        <end position="40"/>
    </location>
</feature>
<organism evidence="2">
    <name type="scientific">Gastroclonium compressum</name>
    <name type="common">Red alga</name>
    <name type="synonym">Coeloseira compressa</name>
    <dbReference type="NCBI Taxonomy" id="1852973"/>
    <lineage>
        <taxon>Eukaryota</taxon>
        <taxon>Rhodophyta</taxon>
        <taxon>Florideophyceae</taxon>
        <taxon>Rhodymeniophycidae</taxon>
        <taxon>Rhodymeniales</taxon>
        <taxon>Champiaceae</taxon>
        <taxon>Coeloseira</taxon>
    </lineage>
</organism>
<feature type="transmembrane region" description="Helical" evidence="1">
    <location>
        <begin position="105"/>
        <end position="126"/>
    </location>
</feature>
<feature type="transmembrane region" description="Helical" evidence="1">
    <location>
        <begin position="200"/>
        <end position="222"/>
    </location>
</feature>
<geneLocation type="plastid" evidence="2"/>